<dbReference type="SUPFAM" id="SSF56529">
    <property type="entry name" value="FAH"/>
    <property type="match status" value="1"/>
</dbReference>
<dbReference type="HOGENOM" id="CLU_060136_4_0_4"/>
<evidence type="ECO:0000313" key="3">
    <source>
        <dbReference type="EMBL" id="CAJ49225.1"/>
    </source>
</evidence>
<gene>
    <name evidence="3" type="ordered locus">BAV1616</name>
</gene>
<proteinExistence type="predicted"/>
<dbReference type="InterPro" id="IPR036663">
    <property type="entry name" value="Fumarylacetoacetase_C_sf"/>
</dbReference>
<keyword evidence="4" id="KW-1185">Reference proteome</keyword>
<dbReference type="Proteomes" id="UP000001977">
    <property type="component" value="Chromosome"/>
</dbReference>
<sequence length="262" mass="27664">MSNRVFDPALTSGLLLQTWRDGTLLDELPAALRPETLQQGYEAQDALFAATGDERGGWKLGVGSPAQLRATGLPRPLVGQIARGRCHASGASLTLPSADPVTIECEIAFVLARDIAPAEGRQVQAQDIRHSCVTFEVVRSRFRDRRAAGWPSFTADNVGFEALIIGQAVCNGLDLDAIRRVTESAVVLVDGQIKAQALSGDNAVDPVQSLTALFAHAAERGVTLRAGDIVSTGAMCQPFDIPGAGHRITASFAGGELALQLL</sequence>
<dbReference type="InterPro" id="IPR011234">
    <property type="entry name" value="Fumarylacetoacetase-like_C"/>
</dbReference>
<dbReference type="InterPro" id="IPR050772">
    <property type="entry name" value="Hydratase-Decarb/MhpD_sf"/>
</dbReference>
<name>Q2L1M5_BORA1</name>
<dbReference type="AlphaFoldDB" id="Q2L1M5"/>
<evidence type="ECO:0000259" key="2">
    <source>
        <dbReference type="Pfam" id="PF01557"/>
    </source>
</evidence>
<dbReference type="GO" id="GO:0005737">
    <property type="term" value="C:cytoplasm"/>
    <property type="evidence" value="ECO:0007669"/>
    <property type="project" value="TreeGrafter"/>
</dbReference>
<dbReference type="eggNOG" id="COG3971">
    <property type="taxonomic scope" value="Bacteria"/>
</dbReference>
<dbReference type="EMBL" id="AM167904">
    <property type="protein sequence ID" value="CAJ49225.1"/>
    <property type="molecule type" value="Genomic_DNA"/>
</dbReference>
<organism evidence="3 4">
    <name type="scientific">Bordetella avium (strain 197N)</name>
    <dbReference type="NCBI Taxonomy" id="360910"/>
    <lineage>
        <taxon>Bacteria</taxon>
        <taxon>Pseudomonadati</taxon>
        <taxon>Pseudomonadota</taxon>
        <taxon>Betaproteobacteria</taxon>
        <taxon>Burkholderiales</taxon>
        <taxon>Alcaligenaceae</taxon>
        <taxon>Bordetella</taxon>
    </lineage>
</organism>
<protein>
    <submittedName>
        <fullName evidence="3">Hydratase</fullName>
    </submittedName>
</protein>
<evidence type="ECO:0000256" key="1">
    <source>
        <dbReference type="ARBA" id="ARBA00023239"/>
    </source>
</evidence>
<dbReference type="GO" id="GO:0008684">
    <property type="term" value="F:2-oxopent-4-enoate hydratase activity"/>
    <property type="evidence" value="ECO:0007669"/>
    <property type="project" value="TreeGrafter"/>
</dbReference>
<feature type="domain" description="Fumarylacetoacetase-like C-terminal" evidence="2">
    <location>
        <begin position="89"/>
        <end position="253"/>
    </location>
</feature>
<dbReference type="PANTHER" id="PTHR30143:SF0">
    <property type="entry name" value="2-KETO-4-PENTENOATE HYDRATASE"/>
    <property type="match status" value="1"/>
</dbReference>
<evidence type="ECO:0000313" key="4">
    <source>
        <dbReference type="Proteomes" id="UP000001977"/>
    </source>
</evidence>
<reference evidence="3 4" key="1">
    <citation type="journal article" date="2006" name="J. Bacteriol.">
        <title>Comparison of the genome sequence of the poultry pathogen Bordetella avium with those of B. bronchiseptica, B. pertussis, and B. parapertussis reveals extensive diversity in surface structures associated with host interaction.</title>
        <authorList>
            <person name="Sebaihia M."/>
            <person name="Preston A."/>
            <person name="Maskell D.J."/>
            <person name="Kuzmiak H."/>
            <person name="Connell T.D."/>
            <person name="King N.D."/>
            <person name="Orndorff P.E."/>
            <person name="Miyamoto D.M."/>
            <person name="Thomson N.R."/>
            <person name="Harris D."/>
            <person name="Goble A."/>
            <person name="Lord A."/>
            <person name="Murphy L."/>
            <person name="Quail M.A."/>
            <person name="Rutter S."/>
            <person name="Squares R."/>
            <person name="Squares S."/>
            <person name="Woodward J."/>
            <person name="Parkhill J."/>
            <person name="Temple L.M."/>
        </authorList>
    </citation>
    <scope>NUCLEOTIDE SEQUENCE [LARGE SCALE GENOMIC DNA]</scope>
    <source>
        <strain evidence="3 4">197N</strain>
    </source>
</reference>
<dbReference type="STRING" id="360910.BAV1616"/>
<dbReference type="GeneID" id="92935322"/>
<dbReference type="PANTHER" id="PTHR30143">
    <property type="entry name" value="ACID HYDRATASE"/>
    <property type="match status" value="1"/>
</dbReference>
<dbReference type="Gene3D" id="3.90.850.10">
    <property type="entry name" value="Fumarylacetoacetase-like, C-terminal domain"/>
    <property type="match status" value="1"/>
</dbReference>
<dbReference type="KEGG" id="bav:BAV1616"/>
<dbReference type="Pfam" id="PF01557">
    <property type="entry name" value="FAA_hydrolase"/>
    <property type="match status" value="1"/>
</dbReference>
<dbReference type="OrthoDB" id="8961539at2"/>
<keyword evidence="1" id="KW-0456">Lyase</keyword>
<dbReference type="RefSeq" id="WP_012417287.1">
    <property type="nucleotide sequence ID" value="NC_010645.1"/>
</dbReference>
<accession>Q2L1M5</accession>